<organism evidence="2 3">
    <name type="scientific">Colletotrichum costaricense</name>
    <dbReference type="NCBI Taxonomy" id="1209916"/>
    <lineage>
        <taxon>Eukaryota</taxon>
        <taxon>Fungi</taxon>
        <taxon>Dikarya</taxon>
        <taxon>Ascomycota</taxon>
        <taxon>Pezizomycotina</taxon>
        <taxon>Sordariomycetes</taxon>
        <taxon>Hypocreomycetidae</taxon>
        <taxon>Glomerellales</taxon>
        <taxon>Glomerellaceae</taxon>
        <taxon>Colletotrichum</taxon>
        <taxon>Colletotrichum acutatum species complex</taxon>
    </lineage>
</organism>
<keyword evidence="3" id="KW-1185">Reference proteome</keyword>
<dbReference type="EMBL" id="MOOE01000023">
    <property type="protein sequence ID" value="KAK1510498.1"/>
    <property type="molecule type" value="Genomic_DNA"/>
</dbReference>
<dbReference type="Proteomes" id="UP001240678">
    <property type="component" value="Unassembled WGS sequence"/>
</dbReference>
<name>A0AAI9YHY5_9PEZI</name>
<gene>
    <name evidence="2" type="ORF">CCOS01_15329</name>
</gene>
<dbReference type="RefSeq" id="XP_060306071.1">
    <property type="nucleotide sequence ID" value="XM_060463468.1"/>
</dbReference>
<dbReference type="GeneID" id="85347015"/>
<evidence type="ECO:0000256" key="1">
    <source>
        <dbReference type="SAM" id="MobiDB-lite"/>
    </source>
</evidence>
<protein>
    <submittedName>
        <fullName evidence="2">Uncharacterized protein</fullName>
    </submittedName>
</protein>
<sequence length="85" mass="9145">MGSNSDRRFSGSWNLKTRFGAQSNENALSRMKPKIAKGPGNPPPPAEPVFGRLQVTADADAISQVTNKRPDQAVVDFIVDDAFAS</sequence>
<evidence type="ECO:0000313" key="3">
    <source>
        <dbReference type="Proteomes" id="UP001240678"/>
    </source>
</evidence>
<evidence type="ECO:0000313" key="2">
    <source>
        <dbReference type="EMBL" id="KAK1510498.1"/>
    </source>
</evidence>
<feature type="compositionally biased region" description="Polar residues" evidence="1">
    <location>
        <begin position="11"/>
        <end position="27"/>
    </location>
</feature>
<dbReference type="AlphaFoldDB" id="A0AAI9YHY5"/>
<feature type="region of interest" description="Disordered" evidence="1">
    <location>
        <begin position="1"/>
        <end position="50"/>
    </location>
</feature>
<reference evidence="2 3" key="1">
    <citation type="submission" date="2016-10" db="EMBL/GenBank/DDBJ databases">
        <title>The genome sequence of Colletotrichum fioriniae PJ7.</title>
        <authorList>
            <person name="Baroncelli R."/>
        </authorList>
    </citation>
    <scope>NUCLEOTIDE SEQUENCE [LARGE SCALE GENOMIC DNA]</scope>
    <source>
        <strain evidence="2 3">IMI 309622</strain>
    </source>
</reference>
<accession>A0AAI9YHY5</accession>
<proteinExistence type="predicted"/>
<comment type="caution">
    <text evidence="2">The sequence shown here is derived from an EMBL/GenBank/DDBJ whole genome shotgun (WGS) entry which is preliminary data.</text>
</comment>